<evidence type="ECO:0000256" key="2">
    <source>
        <dbReference type="ARBA" id="ARBA00022737"/>
    </source>
</evidence>
<gene>
    <name evidence="4" type="ORF">CERZMDRAFT_113493</name>
</gene>
<proteinExistence type="predicted"/>
<feature type="region of interest" description="Disordered" evidence="3">
    <location>
        <begin position="169"/>
        <end position="188"/>
    </location>
</feature>
<dbReference type="SMART" id="SM00369">
    <property type="entry name" value="LRR_TYP"/>
    <property type="match status" value="2"/>
</dbReference>
<keyword evidence="5" id="KW-1185">Reference proteome</keyword>
<dbReference type="AlphaFoldDB" id="A0A6A6F9E2"/>
<sequence>MTSEQLVELVTKELEDEQEREANAAAGGCGELPKDQQTGSTLDLSHKNISVLPAEVVLLIKDRVERLALSHNRNIQLPTEIAQCDRLRYLNLRWNKLKAFPDAVLSLPKLEILDISKNSIDTIPEDIKKMTNLKFLAVARNQIKRLPLALGEMNLVKLKFDDNPIEFPPPEILKPNTDRGVVESEKDKDMCQQVKKFMRTAAMRERLMADSSEDLSNAETPRPPKRVVTGGRFPVRPSISGIENLEGLPKSESPPNGAPPIPMRSHARGVSSASNLSVSKRSGAGIAPLLTGSLDASRNRSETVATPASIRNRRQGYVPHKHTNLNSLDEMSSRMSARTSQASTLTPPHSRAPSVNSAYLGVSGGESSSGAVSPVDGGPVSRIALARTLSSLPESRNSMVPMMDSIKAVKRVLFMLFYMHRPLADIAQQLGSGTPRRSTLEKQLVSANFKVEELDRLIHKANHIMEDNMEVDSQTLMQIVRTAILALRSYVFVVKELNRNRQQCVKRVDAFHVRQVINSIYGTLLEARNVCHLLSFKTVAANPRDTLRVSQAWSSRTVTPTQAKPFAGARRRGATVLPTSNSVTNLRGMAPPVPLHTPSSRSNTMTSMGGSTTPRWNQSFSDFSSMTHSRGTSRSNTIRSVTESDAEDSADRVYMKLKTCCDMAALTLQPVRTELQQRKSAGDRSGNIRLAGLYGSAMHKCDVAIATNVKLLARLKTMRSGDPARYQTEFKQMAEQSLKAWAQFADELVILAREGLDIGQIRHRLKPLQQACKDVTRAAQTVSPASARPVPSNSLHNGFPTVLNTALAQQMVSGAVPPVPATPLGAALGPAVQATVPPTPSPAVSTPDYYNSFPPLPPLPTNISLSTQGRRMPPTLPLPSYSKSGS</sequence>
<name>A0A6A6F9E2_9PEZI</name>
<keyword evidence="1" id="KW-0433">Leucine-rich repeat</keyword>
<accession>A0A6A6F9E2</accession>
<evidence type="ECO:0000256" key="3">
    <source>
        <dbReference type="SAM" id="MobiDB-lite"/>
    </source>
</evidence>
<dbReference type="Gene3D" id="3.80.10.10">
    <property type="entry name" value="Ribonuclease Inhibitor"/>
    <property type="match status" value="1"/>
</dbReference>
<dbReference type="GO" id="GO:0005737">
    <property type="term" value="C:cytoplasm"/>
    <property type="evidence" value="ECO:0007669"/>
    <property type="project" value="TreeGrafter"/>
</dbReference>
<keyword evidence="2" id="KW-0677">Repeat</keyword>
<feature type="region of interest" description="Disordered" evidence="3">
    <location>
        <begin position="297"/>
        <end position="324"/>
    </location>
</feature>
<dbReference type="EMBL" id="ML992683">
    <property type="protein sequence ID" value="KAF2210024.1"/>
    <property type="molecule type" value="Genomic_DNA"/>
</dbReference>
<evidence type="ECO:0000313" key="5">
    <source>
        <dbReference type="Proteomes" id="UP000799539"/>
    </source>
</evidence>
<feature type="compositionally biased region" description="Low complexity" evidence="3">
    <location>
        <begin position="599"/>
        <end position="613"/>
    </location>
</feature>
<feature type="compositionally biased region" description="Basic and acidic residues" evidence="3">
    <location>
        <begin position="176"/>
        <end position="188"/>
    </location>
</feature>
<organism evidence="4 5">
    <name type="scientific">Cercospora zeae-maydis SCOH1-5</name>
    <dbReference type="NCBI Taxonomy" id="717836"/>
    <lineage>
        <taxon>Eukaryota</taxon>
        <taxon>Fungi</taxon>
        <taxon>Dikarya</taxon>
        <taxon>Ascomycota</taxon>
        <taxon>Pezizomycotina</taxon>
        <taxon>Dothideomycetes</taxon>
        <taxon>Dothideomycetidae</taxon>
        <taxon>Mycosphaerellales</taxon>
        <taxon>Mycosphaerellaceae</taxon>
        <taxon>Cercospora</taxon>
    </lineage>
</organism>
<feature type="compositionally biased region" description="Polar residues" evidence="3">
    <location>
        <begin position="614"/>
        <end position="643"/>
    </location>
</feature>
<dbReference type="InterPro" id="IPR003591">
    <property type="entry name" value="Leu-rich_rpt_typical-subtyp"/>
</dbReference>
<dbReference type="InterPro" id="IPR050216">
    <property type="entry name" value="LRR_domain-containing"/>
</dbReference>
<feature type="region of interest" description="Disordered" evidence="3">
    <location>
        <begin position="210"/>
        <end position="276"/>
    </location>
</feature>
<dbReference type="Pfam" id="PF13855">
    <property type="entry name" value="LRR_8"/>
    <property type="match status" value="1"/>
</dbReference>
<dbReference type="PANTHER" id="PTHR48051">
    <property type="match status" value="1"/>
</dbReference>
<dbReference type="InterPro" id="IPR019487">
    <property type="entry name" value="RAM_signalling_pathway_SOG2"/>
</dbReference>
<protein>
    <recommendedName>
        <fullName evidence="6">RAM signaling network component</fullName>
    </recommendedName>
</protein>
<evidence type="ECO:0000313" key="4">
    <source>
        <dbReference type="EMBL" id="KAF2210024.1"/>
    </source>
</evidence>
<dbReference type="SUPFAM" id="SSF52075">
    <property type="entry name" value="Outer arm dynein light chain 1"/>
    <property type="match status" value="1"/>
</dbReference>
<reference evidence="4" key="1">
    <citation type="journal article" date="2020" name="Stud. Mycol.">
        <title>101 Dothideomycetes genomes: a test case for predicting lifestyles and emergence of pathogens.</title>
        <authorList>
            <person name="Haridas S."/>
            <person name="Albert R."/>
            <person name="Binder M."/>
            <person name="Bloem J."/>
            <person name="Labutti K."/>
            <person name="Salamov A."/>
            <person name="Andreopoulos B."/>
            <person name="Baker S."/>
            <person name="Barry K."/>
            <person name="Bills G."/>
            <person name="Bluhm B."/>
            <person name="Cannon C."/>
            <person name="Castanera R."/>
            <person name="Culley D."/>
            <person name="Daum C."/>
            <person name="Ezra D."/>
            <person name="Gonzalez J."/>
            <person name="Henrissat B."/>
            <person name="Kuo A."/>
            <person name="Liang C."/>
            <person name="Lipzen A."/>
            <person name="Lutzoni F."/>
            <person name="Magnuson J."/>
            <person name="Mondo S."/>
            <person name="Nolan M."/>
            <person name="Ohm R."/>
            <person name="Pangilinan J."/>
            <person name="Park H.-J."/>
            <person name="Ramirez L."/>
            <person name="Alfaro M."/>
            <person name="Sun H."/>
            <person name="Tritt A."/>
            <person name="Yoshinaga Y."/>
            <person name="Zwiers L.-H."/>
            <person name="Turgeon B."/>
            <person name="Goodwin S."/>
            <person name="Spatafora J."/>
            <person name="Crous P."/>
            <person name="Grigoriev I."/>
        </authorList>
    </citation>
    <scope>NUCLEOTIDE SEQUENCE</scope>
    <source>
        <strain evidence="4">SCOH1-5</strain>
    </source>
</reference>
<feature type="compositionally biased region" description="Basic residues" evidence="3">
    <location>
        <begin position="311"/>
        <end position="323"/>
    </location>
</feature>
<feature type="region of interest" description="Disordered" evidence="3">
    <location>
        <begin position="860"/>
        <end position="886"/>
    </location>
</feature>
<dbReference type="OrthoDB" id="1394818at2759"/>
<dbReference type="PANTHER" id="PTHR48051:SF1">
    <property type="entry name" value="RAS SUPPRESSOR PROTEIN 1"/>
    <property type="match status" value="1"/>
</dbReference>
<feature type="region of interest" description="Disordered" evidence="3">
    <location>
        <begin position="17"/>
        <end position="41"/>
    </location>
</feature>
<dbReference type="PROSITE" id="PS51450">
    <property type="entry name" value="LRR"/>
    <property type="match status" value="1"/>
</dbReference>
<feature type="region of interest" description="Disordered" evidence="3">
    <location>
        <begin position="581"/>
        <end position="645"/>
    </location>
</feature>
<evidence type="ECO:0000256" key="1">
    <source>
        <dbReference type="ARBA" id="ARBA00022614"/>
    </source>
</evidence>
<dbReference type="Proteomes" id="UP000799539">
    <property type="component" value="Unassembled WGS sequence"/>
</dbReference>
<evidence type="ECO:0008006" key="6">
    <source>
        <dbReference type="Google" id="ProtNLM"/>
    </source>
</evidence>
<dbReference type="InterPro" id="IPR032675">
    <property type="entry name" value="LRR_dom_sf"/>
</dbReference>
<dbReference type="InterPro" id="IPR001611">
    <property type="entry name" value="Leu-rich_rpt"/>
</dbReference>
<dbReference type="Pfam" id="PF10428">
    <property type="entry name" value="SOG2"/>
    <property type="match status" value="1"/>
</dbReference>